<protein>
    <submittedName>
        <fullName evidence="1">Uncharacterized protein</fullName>
    </submittedName>
</protein>
<dbReference type="Proteomes" id="UP001057868">
    <property type="component" value="Unassembled WGS sequence"/>
</dbReference>
<name>A0A9W6DC51_9CLOT</name>
<evidence type="ECO:0000313" key="2">
    <source>
        <dbReference type="Proteomes" id="UP001057868"/>
    </source>
</evidence>
<sequence>MTRLVVLFAKTAANRNFTIKIHFYEQLFTKYVKITIIKLRVLRRDIMIDPIGEWD</sequence>
<proteinExistence type="predicted"/>
<comment type="caution">
    <text evidence="1">The sequence shown here is derived from an EMBL/GenBank/DDBJ whole genome shotgun (WGS) entry which is preliminary data.</text>
</comment>
<keyword evidence="2" id="KW-1185">Reference proteome</keyword>
<organism evidence="1 2">
    <name type="scientific">Clostridium folliculivorans</name>
    <dbReference type="NCBI Taxonomy" id="2886038"/>
    <lineage>
        <taxon>Bacteria</taxon>
        <taxon>Bacillati</taxon>
        <taxon>Bacillota</taxon>
        <taxon>Clostridia</taxon>
        <taxon>Eubacteriales</taxon>
        <taxon>Clostridiaceae</taxon>
        <taxon>Clostridium</taxon>
    </lineage>
</organism>
<reference evidence="1" key="1">
    <citation type="journal article" date="2023" name="Int. J. Syst. Evol. Microbiol.">
        <title>&lt;i&gt;Clostridium folliculivorans&lt;/i&gt; sp. nov., isolated from soil samples of an organic paddy in Japan.</title>
        <authorList>
            <person name="Tazawa J."/>
            <person name="Kobayashi H."/>
            <person name="Tanizawa Y."/>
            <person name="Uchino A."/>
            <person name="Tanaka F."/>
            <person name="Urashima Y."/>
            <person name="Miura S."/>
            <person name="Sakamoto M."/>
            <person name="Ohkuma M."/>
            <person name="Tohno M."/>
        </authorList>
    </citation>
    <scope>NUCLEOTIDE SEQUENCE</scope>
    <source>
        <strain evidence="1">D1-1</strain>
    </source>
</reference>
<dbReference type="EMBL" id="BQXY01000005">
    <property type="protein sequence ID" value="GKU26388.1"/>
    <property type="molecule type" value="Genomic_DNA"/>
</dbReference>
<dbReference type="AlphaFoldDB" id="A0A9W6DC51"/>
<evidence type="ECO:0000313" key="1">
    <source>
        <dbReference type="EMBL" id="GKU26388.1"/>
    </source>
</evidence>
<accession>A0A9W6DC51</accession>
<gene>
    <name evidence="1" type="ORF">CFOLD11_32150</name>
</gene>